<evidence type="ECO:0000256" key="4">
    <source>
        <dbReference type="SAM" id="Phobius"/>
    </source>
</evidence>
<dbReference type="CDD" id="cd11061">
    <property type="entry name" value="CYP67-like"/>
    <property type="match status" value="1"/>
</dbReference>
<evidence type="ECO:0000256" key="2">
    <source>
        <dbReference type="ARBA" id="ARBA00022723"/>
    </source>
</evidence>
<dbReference type="InterPro" id="IPR001128">
    <property type="entry name" value="Cyt_P450"/>
</dbReference>
<dbReference type="PRINTS" id="PR00463">
    <property type="entry name" value="EP450I"/>
</dbReference>
<evidence type="ECO:0008006" key="7">
    <source>
        <dbReference type="Google" id="ProtNLM"/>
    </source>
</evidence>
<organism evidence="5 6">
    <name type="scientific">Apiospora saccharicola</name>
    <dbReference type="NCBI Taxonomy" id="335842"/>
    <lineage>
        <taxon>Eukaryota</taxon>
        <taxon>Fungi</taxon>
        <taxon>Dikarya</taxon>
        <taxon>Ascomycota</taxon>
        <taxon>Pezizomycotina</taxon>
        <taxon>Sordariomycetes</taxon>
        <taxon>Xylariomycetidae</taxon>
        <taxon>Amphisphaeriales</taxon>
        <taxon>Apiosporaceae</taxon>
        <taxon>Apiospora</taxon>
    </lineage>
</organism>
<evidence type="ECO:0000256" key="3">
    <source>
        <dbReference type="ARBA" id="ARBA00023004"/>
    </source>
</evidence>
<dbReference type="InterPro" id="IPR050121">
    <property type="entry name" value="Cytochrome_P450_monoxygenase"/>
</dbReference>
<comment type="caution">
    <text evidence="5">The sequence shown here is derived from an EMBL/GenBank/DDBJ whole genome shotgun (WGS) entry which is preliminary data.</text>
</comment>
<keyword evidence="4" id="KW-1133">Transmembrane helix</keyword>
<dbReference type="EMBL" id="JAQQWM010000007">
    <property type="protein sequence ID" value="KAK8057393.1"/>
    <property type="molecule type" value="Genomic_DNA"/>
</dbReference>
<protein>
    <recommendedName>
        <fullName evidence="7">Cytochrome P450</fullName>
    </recommendedName>
</protein>
<reference evidence="5 6" key="1">
    <citation type="submission" date="2023-01" db="EMBL/GenBank/DDBJ databases">
        <title>Analysis of 21 Apiospora genomes using comparative genomics revels a genus with tremendous synthesis potential of carbohydrate active enzymes and secondary metabolites.</title>
        <authorList>
            <person name="Sorensen T."/>
        </authorList>
    </citation>
    <scope>NUCLEOTIDE SEQUENCE [LARGE SCALE GENOMIC DNA]</scope>
    <source>
        <strain evidence="5 6">CBS 83171</strain>
    </source>
</reference>
<keyword evidence="2" id="KW-0479">Metal-binding</keyword>
<keyword evidence="4" id="KW-0472">Membrane</keyword>
<dbReference type="InterPro" id="IPR036396">
    <property type="entry name" value="Cyt_P450_sf"/>
</dbReference>
<keyword evidence="1" id="KW-0349">Heme</keyword>
<dbReference type="PRINTS" id="PR00385">
    <property type="entry name" value="P450"/>
</dbReference>
<evidence type="ECO:0000313" key="5">
    <source>
        <dbReference type="EMBL" id="KAK8057393.1"/>
    </source>
</evidence>
<sequence length="531" mass="59882">MTTSLAIKPSILSVMGWYCASVLITYLAAVAAYRILLHPLSKYPGPLAAKLTDAYSGFFAYRRRLHLTTWENQQKYGSVVRQGPNKLVFNSTRALKDIYRNDQMTKPKAYMAMGPDLTSYTVFTATDRHLHRARRQLIGQVLTDRSMRAFEPTMIEQVDIYLRRLLADARSSTPVNMTERSRQLGLDIAGLLGFGYDLTLQTEETNQFMLTMLEAGTLWSSVFLQWPGARRFRLGLILVRVFREFRGRYLSLIEQMIRQRTAMAKDAKHDLYSFVADALDDKSGGGLRQSDLWAESNLFLTAAGDTTKTALSGVFFYLSRNPDAYRTLSAEIRHTFQSGNDIRGSALAGCRYLRACIDESLRLASPASGTLWRELGADNDAEYHIVDGHVIPRGTVVGVNIYSIHHNPEYFPDPFSFRPERWLDDDSEYSAEAKRAMVDAFTPFLTGARGCAGKTMAYMEVGLVIARTLWYFDFEASPAPIGHVGGGNPAMGRGRHRLDEFQLYDVFTALHDGPYLTFRSREGARFGDMEI</sequence>
<dbReference type="PANTHER" id="PTHR24305:SF226">
    <property type="entry name" value="CYTOCHROME P450 MONOOXYGENASE"/>
    <property type="match status" value="1"/>
</dbReference>
<dbReference type="SUPFAM" id="SSF48264">
    <property type="entry name" value="Cytochrome P450"/>
    <property type="match status" value="1"/>
</dbReference>
<keyword evidence="4" id="KW-0812">Transmembrane</keyword>
<evidence type="ECO:0000256" key="1">
    <source>
        <dbReference type="ARBA" id="ARBA00022617"/>
    </source>
</evidence>
<keyword evidence="6" id="KW-1185">Reference proteome</keyword>
<gene>
    <name evidence="5" type="ORF">PG996_011330</name>
</gene>
<dbReference type="PANTHER" id="PTHR24305">
    <property type="entry name" value="CYTOCHROME P450"/>
    <property type="match status" value="1"/>
</dbReference>
<feature type="transmembrane region" description="Helical" evidence="4">
    <location>
        <begin position="15"/>
        <end position="36"/>
    </location>
</feature>
<keyword evidence="3" id="KW-0408">Iron</keyword>
<name>A0ABR1UHJ6_9PEZI</name>
<evidence type="ECO:0000313" key="6">
    <source>
        <dbReference type="Proteomes" id="UP001446871"/>
    </source>
</evidence>
<accession>A0ABR1UHJ6</accession>
<proteinExistence type="predicted"/>
<dbReference type="InterPro" id="IPR002401">
    <property type="entry name" value="Cyt_P450_E_grp-I"/>
</dbReference>
<dbReference type="Proteomes" id="UP001446871">
    <property type="component" value="Unassembled WGS sequence"/>
</dbReference>
<dbReference type="Gene3D" id="1.10.630.10">
    <property type="entry name" value="Cytochrome P450"/>
    <property type="match status" value="1"/>
</dbReference>
<dbReference type="Pfam" id="PF00067">
    <property type="entry name" value="p450"/>
    <property type="match status" value="1"/>
</dbReference>